<dbReference type="EC" id="2.5.1.54" evidence="4"/>
<evidence type="ECO:0000256" key="2">
    <source>
        <dbReference type="ARBA" id="ARBA00004688"/>
    </source>
</evidence>
<comment type="catalytic activity">
    <reaction evidence="11">
        <text>D-erythrose 4-phosphate + phosphoenolpyruvate + H2O = 7-phospho-2-dehydro-3-deoxy-D-arabino-heptonate + phosphate</text>
        <dbReference type="Rhea" id="RHEA:14717"/>
        <dbReference type="ChEBI" id="CHEBI:15377"/>
        <dbReference type="ChEBI" id="CHEBI:16897"/>
        <dbReference type="ChEBI" id="CHEBI:43474"/>
        <dbReference type="ChEBI" id="CHEBI:58394"/>
        <dbReference type="ChEBI" id="CHEBI:58702"/>
        <dbReference type="EC" id="2.5.1.54"/>
    </reaction>
</comment>
<evidence type="ECO:0000259" key="12">
    <source>
        <dbReference type="Pfam" id="PF00793"/>
    </source>
</evidence>
<dbReference type="Pfam" id="PF00793">
    <property type="entry name" value="DAHP_synth_1"/>
    <property type="match status" value="1"/>
</dbReference>
<evidence type="ECO:0000256" key="1">
    <source>
        <dbReference type="ARBA" id="ARBA00003726"/>
    </source>
</evidence>
<evidence type="ECO:0000313" key="13">
    <source>
        <dbReference type="EMBL" id="CAD9530450.1"/>
    </source>
</evidence>
<evidence type="ECO:0000256" key="4">
    <source>
        <dbReference type="ARBA" id="ARBA00012694"/>
    </source>
</evidence>
<dbReference type="GO" id="GO:0005737">
    <property type="term" value="C:cytoplasm"/>
    <property type="evidence" value="ECO:0007669"/>
    <property type="project" value="TreeGrafter"/>
</dbReference>
<comment type="similarity">
    <text evidence="3">Belongs to the class-I DAHP synthase family.</text>
</comment>
<protein>
    <recommendedName>
        <fullName evidence="4">3-deoxy-7-phosphoheptulonate synthase</fullName>
        <ecNumber evidence="4">2.5.1.54</ecNumber>
    </recommendedName>
    <alternativeName>
        <fullName evidence="10">3-deoxy-D-arabino-heptulosonate 7-phosphate synthase</fullName>
    </alternativeName>
    <alternativeName>
        <fullName evidence="9">DAHP synthase</fullName>
    </alternativeName>
    <alternativeName>
        <fullName evidence="8">Phospho-2-keto-3-deoxyheptonate aldolase</fullName>
    </alternativeName>
</protein>
<evidence type="ECO:0000256" key="7">
    <source>
        <dbReference type="ARBA" id="ARBA00023141"/>
    </source>
</evidence>
<keyword evidence="5" id="KW-0028">Amino-acid biosynthesis</keyword>
<sequence>MAQNSRVASLRALQSPSCVFEDVPGDIGVYSQVIDARSAVDNMVSGADDRLLVVVGPPRSSTDVEALNALAAEIKKLDYSSELLFVLQADAVTRHEPLADGSYQINQGLRKARQQLLALNKMGIPTALEFRDTITPQFFADVISWASVSARSETQQELVSGLSMPVGLRGPTRDVASVLHSIDISGGEHHFLGVSAEGVCGIVKTKGNPDVVAVLSADDAGAQSLDAALSSVHAARPTTSLMVELSSGACDVASLERMCDHVCRRTSLGERIVGVVLRVNPPTEGSALTGVLERLATAVRSRRKSATRKSANGAVDGAETDNLRVADVRPLLPPACLLEELPRSTEGAAVVREARSAIHQILTGQSDRIVVLCEPDDRLLLACLPRVHRTHACSLIAYAGRSPMLARPRASL</sequence>
<feature type="domain" description="DAHP synthetase I/KDSA" evidence="12">
    <location>
        <begin position="42"/>
        <end position="287"/>
    </location>
</feature>
<dbReference type="PANTHER" id="PTHR21225:SF12">
    <property type="entry name" value="PHOSPHO-2-DEHYDRO-3-DEOXYHEPTONATE ALDOLASE, TYROSINE-INHIBITED"/>
    <property type="match status" value="1"/>
</dbReference>
<evidence type="ECO:0000256" key="8">
    <source>
        <dbReference type="ARBA" id="ARBA00031111"/>
    </source>
</evidence>
<proteinExistence type="inferred from homology"/>
<comment type="pathway">
    <text evidence="2">Metabolic intermediate biosynthesis; chorismate biosynthesis; chorismate from D-erythrose 4-phosphate and phosphoenolpyruvate: step 1/7.</text>
</comment>
<keyword evidence="6" id="KW-0808">Transferase</keyword>
<dbReference type="GO" id="GO:0009073">
    <property type="term" value="P:aromatic amino acid family biosynthetic process"/>
    <property type="evidence" value="ECO:0007669"/>
    <property type="project" value="UniProtKB-KW"/>
</dbReference>
<dbReference type="InterPro" id="IPR006218">
    <property type="entry name" value="DAHP1/KDSA"/>
</dbReference>
<reference evidence="13" key="1">
    <citation type="submission" date="2021-01" db="EMBL/GenBank/DDBJ databases">
        <authorList>
            <person name="Corre E."/>
            <person name="Pelletier E."/>
            <person name="Niang G."/>
            <person name="Scheremetjew M."/>
            <person name="Finn R."/>
            <person name="Kale V."/>
            <person name="Holt S."/>
            <person name="Cochrane G."/>
            <person name="Meng A."/>
            <person name="Brown T."/>
            <person name="Cohen L."/>
        </authorList>
    </citation>
    <scope>NUCLEOTIDE SEQUENCE</scope>
    <source>
        <strain evidence="13">UTEX LB 985</strain>
    </source>
</reference>
<evidence type="ECO:0000256" key="10">
    <source>
        <dbReference type="ARBA" id="ARBA00032193"/>
    </source>
</evidence>
<gene>
    <name evidence="13" type="ORF">CBRE1094_LOCUS37871</name>
</gene>
<evidence type="ECO:0000256" key="6">
    <source>
        <dbReference type="ARBA" id="ARBA00022679"/>
    </source>
</evidence>
<dbReference type="SUPFAM" id="SSF51569">
    <property type="entry name" value="Aldolase"/>
    <property type="match status" value="1"/>
</dbReference>
<keyword evidence="7" id="KW-0057">Aromatic amino acid biosynthesis</keyword>
<name>A0A7S2NAS4_9EUKA</name>
<organism evidence="13">
    <name type="scientific">Haptolina brevifila</name>
    <dbReference type="NCBI Taxonomy" id="156173"/>
    <lineage>
        <taxon>Eukaryota</taxon>
        <taxon>Haptista</taxon>
        <taxon>Haptophyta</taxon>
        <taxon>Prymnesiophyceae</taxon>
        <taxon>Prymnesiales</taxon>
        <taxon>Prymnesiaceae</taxon>
        <taxon>Haptolina</taxon>
    </lineage>
</organism>
<evidence type="ECO:0000256" key="11">
    <source>
        <dbReference type="ARBA" id="ARBA00047508"/>
    </source>
</evidence>
<dbReference type="AlphaFoldDB" id="A0A7S2NAS4"/>
<dbReference type="Gene3D" id="3.20.20.70">
    <property type="entry name" value="Aldolase class I"/>
    <property type="match status" value="2"/>
</dbReference>
<comment type="function">
    <text evidence="1">Stereospecific condensation of phosphoenolpyruvate (PEP) and D-erythrose-4-phosphate (E4P) giving rise to 3-deoxy-D-arabino-heptulosonate-7-phosphate (DAHP).</text>
</comment>
<dbReference type="InterPro" id="IPR013785">
    <property type="entry name" value="Aldolase_TIM"/>
</dbReference>
<dbReference type="GO" id="GO:0008652">
    <property type="term" value="P:amino acid biosynthetic process"/>
    <property type="evidence" value="ECO:0007669"/>
    <property type="project" value="UniProtKB-KW"/>
</dbReference>
<dbReference type="EMBL" id="HBGU01069402">
    <property type="protein sequence ID" value="CAD9530450.1"/>
    <property type="molecule type" value="Transcribed_RNA"/>
</dbReference>
<evidence type="ECO:0000256" key="5">
    <source>
        <dbReference type="ARBA" id="ARBA00022605"/>
    </source>
</evidence>
<dbReference type="PANTHER" id="PTHR21225">
    <property type="entry name" value="PHOSPHO-2-DEHYDRO-3-DEOXYHEPTONATE ALDOLASE DAHP SYNTHETASE"/>
    <property type="match status" value="1"/>
</dbReference>
<dbReference type="InterPro" id="IPR006219">
    <property type="entry name" value="DAHP_synth_1"/>
</dbReference>
<dbReference type="GO" id="GO:0003849">
    <property type="term" value="F:3-deoxy-7-phosphoheptulonate synthase activity"/>
    <property type="evidence" value="ECO:0007669"/>
    <property type="project" value="UniProtKB-EC"/>
</dbReference>
<evidence type="ECO:0000256" key="3">
    <source>
        <dbReference type="ARBA" id="ARBA00007985"/>
    </source>
</evidence>
<evidence type="ECO:0000256" key="9">
    <source>
        <dbReference type="ARBA" id="ARBA00031349"/>
    </source>
</evidence>
<accession>A0A7S2NAS4</accession>